<dbReference type="Proteomes" id="UP000597761">
    <property type="component" value="Unassembled WGS sequence"/>
</dbReference>
<dbReference type="InterPro" id="IPR013154">
    <property type="entry name" value="ADH-like_N"/>
</dbReference>
<dbReference type="PANTHER" id="PTHR43350">
    <property type="entry name" value="NAD-DEPENDENT ALCOHOL DEHYDROGENASE"/>
    <property type="match status" value="1"/>
</dbReference>
<evidence type="ECO:0000256" key="2">
    <source>
        <dbReference type="ARBA" id="ARBA00008072"/>
    </source>
</evidence>
<comment type="similarity">
    <text evidence="2 6">Belongs to the zinc-containing alcohol dehydrogenase family.</text>
</comment>
<keyword evidence="5" id="KW-0560">Oxidoreductase</keyword>
<dbReference type="InterPro" id="IPR036291">
    <property type="entry name" value="NAD(P)-bd_dom_sf"/>
</dbReference>
<dbReference type="Gene3D" id="3.40.50.720">
    <property type="entry name" value="NAD(P)-binding Rossmann-like Domain"/>
    <property type="match status" value="1"/>
</dbReference>
<protein>
    <submittedName>
        <fullName evidence="8">Succinate-semialdehyde dehydrogenase</fullName>
    </submittedName>
</protein>
<dbReference type="InterPro" id="IPR011032">
    <property type="entry name" value="GroES-like_sf"/>
</dbReference>
<dbReference type="Gene3D" id="3.90.180.10">
    <property type="entry name" value="Medium-chain alcohol dehydrogenases, catalytic domain"/>
    <property type="match status" value="1"/>
</dbReference>
<feature type="domain" description="Enoyl reductase (ER)" evidence="7">
    <location>
        <begin position="4"/>
        <end position="363"/>
    </location>
</feature>
<evidence type="ECO:0000313" key="8">
    <source>
        <dbReference type="EMBL" id="GGC81783.1"/>
    </source>
</evidence>
<dbReference type="SMART" id="SM00829">
    <property type="entry name" value="PKS_ER"/>
    <property type="match status" value="1"/>
</dbReference>
<dbReference type="InterPro" id="IPR013149">
    <property type="entry name" value="ADH-like_C"/>
</dbReference>
<dbReference type="RefSeq" id="WP_188665946.1">
    <property type="nucleotide sequence ID" value="NZ_BMJI01000001.1"/>
</dbReference>
<gene>
    <name evidence="8" type="ORF">GCM10011512_05670</name>
</gene>
<dbReference type="PANTHER" id="PTHR43350:SF2">
    <property type="entry name" value="GROES-LIKE ZINC-BINDING ALCOHOL DEHYDROGENASE FAMILY PROTEIN"/>
    <property type="match status" value="1"/>
</dbReference>
<dbReference type="InterPro" id="IPR002328">
    <property type="entry name" value="ADH_Zn_CS"/>
</dbReference>
<reference evidence="9" key="1">
    <citation type="journal article" date="2019" name="Int. J. Syst. Evol. Microbiol.">
        <title>The Global Catalogue of Microorganisms (GCM) 10K type strain sequencing project: providing services to taxonomists for standard genome sequencing and annotation.</title>
        <authorList>
            <consortium name="The Broad Institute Genomics Platform"/>
            <consortium name="The Broad Institute Genome Sequencing Center for Infectious Disease"/>
            <person name="Wu L."/>
            <person name="Ma J."/>
        </authorList>
    </citation>
    <scope>NUCLEOTIDE SEQUENCE [LARGE SCALE GENOMIC DNA]</scope>
    <source>
        <strain evidence="9">CGMCC 1.15480</strain>
    </source>
</reference>
<evidence type="ECO:0000256" key="6">
    <source>
        <dbReference type="RuleBase" id="RU361277"/>
    </source>
</evidence>
<dbReference type="EMBL" id="BMJI01000001">
    <property type="protein sequence ID" value="GGC81783.1"/>
    <property type="molecule type" value="Genomic_DNA"/>
</dbReference>
<comment type="cofactor">
    <cofactor evidence="1 6">
        <name>Zn(2+)</name>
        <dbReference type="ChEBI" id="CHEBI:29105"/>
    </cofactor>
</comment>
<name>A0ABQ1NR87_9MICC</name>
<dbReference type="InterPro" id="IPR020843">
    <property type="entry name" value="ER"/>
</dbReference>
<evidence type="ECO:0000256" key="5">
    <source>
        <dbReference type="ARBA" id="ARBA00023002"/>
    </source>
</evidence>
<keyword evidence="4 6" id="KW-0862">Zinc</keyword>
<proteinExistence type="inferred from homology"/>
<dbReference type="Pfam" id="PF08240">
    <property type="entry name" value="ADH_N"/>
    <property type="match status" value="1"/>
</dbReference>
<dbReference type="Pfam" id="PF00107">
    <property type="entry name" value="ADH_zinc_N"/>
    <property type="match status" value="1"/>
</dbReference>
<evidence type="ECO:0000259" key="7">
    <source>
        <dbReference type="SMART" id="SM00829"/>
    </source>
</evidence>
<dbReference type="SUPFAM" id="SSF51735">
    <property type="entry name" value="NAD(P)-binding Rossmann-fold domains"/>
    <property type="match status" value="1"/>
</dbReference>
<accession>A0ABQ1NR87</accession>
<evidence type="ECO:0000256" key="1">
    <source>
        <dbReference type="ARBA" id="ARBA00001947"/>
    </source>
</evidence>
<dbReference type="PROSITE" id="PS00059">
    <property type="entry name" value="ADH_ZINC"/>
    <property type="match status" value="1"/>
</dbReference>
<organism evidence="8 9">
    <name type="scientific">Tersicoccus solisilvae</name>
    <dbReference type="NCBI Taxonomy" id="1882339"/>
    <lineage>
        <taxon>Bacteria</taxon>
        <taxon>Bacillati</taxon>
        <taxon>Actinomycetota</taxon>
        <taxon>Actinomycetes</taxon>
        <taxon>Micrococcales</taxon>
        <taxon>Micrococcaceae</taxon>
        <taxon>Tersicoccus</taxon>
    </lineage>
</organism>
<keyword evidence="9" id="KW-1185">Reference proteome</keyword>
<evidence type="ECO:0000256" key="3">
    <source>
        <dbReference type="ARBA" id="ARBA00022723"/>
    </source>
</evidence>
<dbReference type="SUPFAM" id="SSF50129">
    <property type="entry name" value="GroES-like"/>
    <property type="match status" value="1"/>
</dbReference>
<sequence length="367" mass="38517">MRAHVLDTVGTDLREADVVLGPPKPGEVGVRVAACGVCHTDLHVIKGEVAFPTPCVLGHEISGWVEAIGEGVTGLDVGDRVVCSFIMPCGSCRQCDRGHEDLCETFFAKNRLKGQLYDGSSRLSAADGTPIAMYSMAGLAEHAVVPATAVFRLPDAIPLEQAAVLGCSVFTSYGAVHNVGKVTAGDTVAVVAAGGIGLNIVQMAVAHGASRVIAIDIDDEKLALARRVGATDTVNSRTEDPLEAVRRLTDGHGVDVAFEAFGSAPTVRTAVDVVDDGGRVVLVGIAPVGVEAQFDIARVVRRKIQILGSFGARASVDMPAVLDLVADGRIRLDDLVTDRYAFADAGRAYRDLEERRIRGRAVVTLTG</sequence>
<evidence type="ECO:0000313" key="9">
    <source>
        <dbReference type="Proteomes" id="UP000597761"/>
    </source>
</evidence>
<evidence type="ECO:0000256" key="4">
    <source>
        <dbReference type="ARBA" id="ARBA00022833"/>
    </source>
</evidence>
<comment type="caution">
    <text evidence="8">The sequence shown here is derived from an EMBL/GenBank/DDBJ whole genome shotgun (WGS) entry which is preliminary data.</text>
</comment>
<keyword evidence="3 6" id="KW-0479">Metal-binding</keyword>